<organism evidence="2 3">
    <name type="scientific">Araneus ventricosus</name>
    <name type="common">Orbweaver spider</name>
    <name type="synonym">Epeira ventricosa</name>
    <dbReference type="NCBI Taxonomy" id="182803"/>
    <lineage>
        <taxon>Eukaryota</taxon>
        <taxon>Metazoa</taxon>
        <taxon>Ecdysozoa</taxon>
        <taxon>Arthropoda</taxon>
        <taxon>Chelicerata</taxon>
        <taxon>Arachnida</taxon>
        <taxon>Araneae</taxon>
        <taxon>Araneomorphae</taxon>
        <taxon>Entelegynae</taxon>
        <taxon>Araneoidea</taxon>
        <taxon>Araneidae</taxon>
        <taxon>Araneus</taxon>
    </lineage>
</organism>
<keyword evidence="3" id="KW-1185">Reference proteome</keyword>
<reference evidence="2 3" key="1">
    <citation type="journal article" date="2019" name="Sci. Rep.">
        <title>Orb-weaving spider Araneus ventricosus genome elucidates the spidroin gene catalogue.</title>
        <authorList>
            <person name="Kono N."/>
            <person name="Nakamura H."/>
            <person name="Ohtoshi R."/>
            <person name="Moran D.A.P."/>
            <person name="Shinohara A."/>
            <person name="Yoshida Y."/>
            <person name="Fujiwara M."/>
            <person name="Mori M."/>
            <person name="Tomita M."/>
            <person name="Arakawa K."/>
        </authorList>
    </citation>
    <scope>NUCLEOTIDE SEQUENCE [LARGE SCALE GENOMIC DNA]</scope>
</reference>
<dbReference type="EMBL" id="BGPR01002209">
    <property type="protein sequence ID" value="GBM69703.1"/>
    <property type="molecule type" value="Genomic_DNA"/>
</dbReference>
<evidence type="ECO:0000256" key="1">
    <source>
        <dbReference type="SAM" id="MobiDB-lite"/>
    </source>
</evidence>
<dbReference type="Proteomes" id="UP000499080">
    <property type="component" value="Unassembled WGS sequence"/>
</dbReference>
<protein>
    <submittedName>
        <fullName evidence="2">Uncharacterized protein</fullName>
    </submittedName>
</protein>
<accession>A0A4Y2HWM7</accession>
<evidence type="ECO:0000313" key="2">
    <source>
        <dbReference type="EMBL" id="GBM69703.1"/>
    </source>
</evidence>
<gene>
    <name evidence="2" type="ORF">AVEN_88211_1</name>
</gene>
<feature type="region of interest" description="Disordered" evidence="1">
    <location>
        <begin position="67"/>
        <end position="102"/>
    </location>
</feature>
<sequence length="153" mass="16496">MTINRSVQTQEPGLCWSPKIYLYTKLQDTPAKCTLCGGVHAVNFSGCPENPANAPLLKAPVSRSSAKYPLSQKITQKNTNTNSSSTANTEPKAPSSNLAPALNSNNLQLPHITINNNQQNPSELIQALLTGINQVFANVILEINNANSNQQIQ</sequence>
<name>A0A4Y2HWM7_ARAVE</name>
<evidence type="ECO:0000313" key="3">
    <source>
        <dbReference type="Proteomes" id="UP000499080"/>
    </source>
</evidence>
<proteinExistence type="predicted"/>
<feature type="compositionally biased region" description="Low complexity" evidence="1">
    <location>
        <begin position="78"/>
        <end position="102"/>
    </location>
</feature>
<dbReference type="AlphaFoldDB" id="A0A4Y2HWM7"/>
<comment type="caution">
    <text evidence="2">The sequence shown here is derived from an EMBL/GenBank/DDBJ whole genome shotgun (WGS) entry which is preliminary data.</text>
</comment>